<reference evidence="3" key="1">
    <citation type="submission" date="2015-12" db="EMBL/GenBank/DDBJ databases">
        <authorList>
            <person name="Lauer A."/>
            <person name="Humrighouse B."/>
            <person name="Loparev V."/>
            <person name="Shewmaker P.L."/>
            <person name="Whitney A.M."/>
            <person name="McLaughlin R.W."/>
        </authorList>
    </citation>
    <scope>NUCLEOTIDE SEQUENCE [LARGE SCALE GENOMIC DNA]</scope>
    <source>
        <strain evidence="3">LMG 26678</strain>
    </source>
</reference>
<gene>
    <name evidence="2" type="ORF">ATZ35_01315</name>
</gene>
<dbReference type="PANTHER" id="PTHR34109">
    <property type="entry name" value="BNAUNNG04460D PROTEIN-RELATED"/>
    <property type="match status" value="1"/>
</dbReference>
<dbReference type="InterPro" id="IPR037523">
    <property type="entry name" value="VOC_core"/>
</dbReference>
<dbReference type="InterPro" id="IPR004360">
    <property type="entry name" value="Glyas_Fos-R_dOase_dom"/>
</dbReference>
<dbReference type="AlphaFoldDB" id="A0A0U2VR12"/>
<proteinExistence type="predicted"/>
<dbReference type="KEGG" id="erx:ATZ35_01315"/>
<dbReference type="RefSeq" id="WP_208928779.1">
    <property type="nucleotide sequence ID" value="NZ_CP013655.1"/>
</dbReference>
<feature type="domain" description="VOC" evidence="1">
    <location>
        <begin position="6"/>
        <end position="127"/>
    </location>
</feature>
<dbReference type="STRING" id="118060.ATZ35_01315"/>
<dbReference type="SUPFAM" id="SSF54593">
    <property type="entry name" value="Glyoxalase/Bleomycin resistance protein/Dihydroxybiphenyl dioxygenase"/>
    <property type="match status" value="1"/>
</dbReference>
<organism evidence="2 3">
    <name type="scientific">Enterococcus rotai</name>
    <dbReference type="NCBI Taxonomy" id="118060"/>
    <lineage>
        <taxon>Bacteria</taxon>
        <taxon>Bacillati</taxon>
        <taxon>Bacillota</taxon>
        <taxon>Bacilli</taxon>
        <taxon>Lactobacillales</taxon>
        <taxon>Enterococcaceae</taxon>
        <taxon>Enterococcus</taxon>
    </lineage>
</organism>
<dbReference type="Proteomes" id="UP000067523">
    <property type="component" value="Chromosome"/>
</dbReference>
<dbReference type="PROSITE" id="PS51819">
    <property type="entry name" value="VOC"/>
    <property type="match status" value="1"/>
</dbReference>
<name>A0A0U2VR12_9ENTE</name>
<dbReference type="InterPro" id="IPR029068">
    <property type="entry name" value="Glyas_Bleomycin-R_OHBP_Dase"/>
</dbReference>
<dbReference type="Pfam" id="PF00903">
    <property type="entry name" value="Glyoxalase"/>
    <property type="match status" value="1"/>
</dbReference>
<dbReference type="Gene3D" id="3.10.180.10">
    <property type="entry name" value="2,3-Dihydroxybiphenyl 1,2-Dioxygenase, domain 1"/>
    <property type="match status" value="1"/>
</dbReference>
<evidence type="ECO:0000259" key="1">
    <source>
        <dbReference type="PROSITE" id="PS51819"/>
    </source>
</evidence>
<protein>
    <recommendedName>
        <fullName evidence="1">VOC domain-containing protein</fullName>
    </recommendedName>
</protein>
<accession>A0A0U2VR12</accession>
<evidence type="ECO:0000313" key="2">
    <source>
        <dbReference type="EMBL" id="ALS35844.1"/>
    </source>
</evidence>
<keyword evidence="3" id="KW-1185">Reference proteome</keyword>
<sequence length="130" mass="14259">MAVTIKKASINLFVPDTEIAMTLYEKIFDAKNIKLVLAEEGNSARFSIGESLFALADEQPENGGKSPLTLQGVPLCIQLICDNVEELVEKTLAAGCTLDMPITVVPNKFKVANIKDPFGFIWSISEVYTY</sequence>
<dbReference type="PANTHER" id="PTHR34109:SF1">
    <property type="entry name" value="VOC DOMAIN-CONTAINING PROTEIN"/>
    <property type="match status" value="1"/>
</dbReference>
<dbReference type="EMBL" id="CP013655">
    <property type="protein sequence ID" value="ALS35844.1"/>
    <property type="molecule type" value="Genomic_DNA"/>
</dbReference>
<evidence type="ECO:0000313" key="3">
    <source>
        <dbReference type="Proteomes" id="UP000067523"/>
    </source>
</evidence>